<proteinExistence type="predicted"/>
<accession>A0A443RXD0</accession>
<dbReference type="PANTHER" id="PTHR11476">
    <property type="entry name" value="HISTIDYL-TRNA SYNTHETASE"/>
    <property type="match status" value="1"/>
</dbReference>
<feature type="non-terminal residue" evidence="1">
    <location>
        <position position="440"/>
    </location>
</feature>
<dbReference type="GO" id="GO:0003743">
    <property type="term" value="F:translation initiation factor activity"/>
    <property type="evidence" value="ECO:0007669"/>
    <property type="project" value="UniProtKB-KW"/>
</dbReference>
<keyword evidence="2" id="KW-1185">Reference proteome</keyword>
<comment type="caution">
    <text evidence="1">The sequence shown here is derived from an EMBL/GenBank/DDBJ whole genome shotgun (WGS) entry which is preliminary data.</text>
</comment>
<evidence type="ECO:0000313" key="1">
    <source>
        <dbReference type="EMBL" id="RWS20032.1"/>
    </source>
</evidence>
<name>A0A443RXD0_9ACAR</name>
<dbReference type="GO" id="GO:0005739">
    <property type="term" value="C:mitochondrion"/>
    <property type="evidence" value="ECO:0007669"/>
    <property type="project" value="TreeGrafter"/>
</dbReference>
<keyword evidence="1" id="KW-0808">Transferase</keyword>
<dbReference type="PANTHER" id="PTHR11476:SF7">
    <property type="entry name" value="HISTIDINE--TRNA LIGASE"/>
    <property type="match status" value="1"/>
</dbReference>
<dbReference type="SUPFAM" id="SSF55681">
    <property type="entry name" value="Class II aaRS and biotin synthetases"/>
    <property type="match status" value="1"/>
</dbReference>
<protein>
    <submittedName>
        <fullName evidence="1">Eukaryotic translation initiation factor 2-alpha kinase 4-like isoform X2</fullName>
    </submittedName>
</protein>
<dbReference type="GO" id="GO:0032543">
    <property type="term" value="P:mitochondrial translation"/>
    <property type="evidence" value="ECO:0007669"/>
    <property type="project" value="TreeGrafter"/>
</dbReference>
<dbReference type="GO" id="GO:0006427">
    <property type="term" value="P:histidyl-tRNA aminoacylation"/>
    <property type="evidence" value="ECO:0007669"/>
    <property type="project" value="TreeGrafter"/>
</dbReference>
<sequence length="440" mass="50844">SKHIKDMEMELIKKMLSYYPAHRPTSIELSKSPYLPPPELEETEQLNIIRKIVADPKSKSHLLRELVQSEYKHLSNSLFVKHENGYTNETLKQLCSNLQSKGVEFRFVCSTIKRVLKKYCFSLFSLPLFLPNPASKNQENYNLYEVMDRSGCVLCPPHDLRLPFARYVAMNDVKYMRRFDIQKVFRQSTNSANNSPDELWQCSIDFIVAQKSNSAVSCHLEIITILNEIINEFPALRLEACNLRLNHTKLMDSIRSYYNVIDERIFQNFVTVKQLKDVLRKQVKAKPNAKSHHLQDVNEALNEISEVIQLIKKNRDSYFKLLICPNLAFDSTAGQSVYSGLIFQVDFEFLVRTFDSKKKDFKRKIIAHGGQYNEVIEQFERDFSVTNSRSDDTHLIAVGATIDLENVVNCELADKDGEKEVYGSEVDVIIWCSEEISSDV</sequence>
<dbReference type="VEuPathDB" id="VectorBase:LDEU012008"/>
<dbReference type="EMBL" id="NCKV01020581">
    <property type="protein sequence ID" value="RWS20032.1"/>
    <property type="molecule type" value="Genomic_DNA"/>
</dbReference>
<dbReference type="Proteomes" id="UP000288716">
    <property type="component" value="Unassembled WGS sequence"/>
</dbReference>
<dbReference type="OrthoDB" id="6430822at2759"/>
<dbReference type="InterPro" id="IPR045864">
    <property type="entry name" value="aa-tRNA-synth_II/BPL/LPL"/>
</dbReference>
<dbReference type="AlphaFoldDB" id="A0A443RXD0"/>
<dbReference type="STRING" id="299467.A0A443RXD0"/>
<keyword evidence="1" id="KW-0418">Kinase</keyword>
<dbReference type="GO" id="GO:0003723">
    <property type="term" value="F:RNA binding"/>
    <property type="evidence" value="ECO:0007669"/>
    <property type="project" value="TreeGrafter"/>
</dbReference>
<gene>
    <name evidence="1" type="ORF">B4U80_12169</name>
</gene>
<feature type="non-terminal residue" evidence="1">
    <location>
        <position position="1"/>
    </location>
</feature>
<dbReference type="GO" id="GO:0005829">
    <property type="term" value="C:cytosol"/>
    <property type="evidence" value="ECO:0007669"/>
    <property type="project" value="TreeGrafter"/>
</dbReference>
<keyword evidence="1" id="KW-0648">Protein biosynthesis</keyword>
<dbReference type="GO" id="GO:0004821">
    <property type="term" value="F:histidine-tRNA ligase activity"/>
    <property type="evidence" value="ECO:0007669"/>
    <property type="project" value="TreeGrafter"/>
</dbReference>
<organism evidence="1 2">
    <name type="scientific">Leptotrombidium deliense</name>
    <dbReference type="NCBI Taxonomy" id="299467"/>
    <lineage>
        <taxon>Eukaryota</taxon>
        <taxon>Metazoa</taxon>
        <taxon>Ecdysozoa</taxon>
        <taxon>Arthropoda</taxon>
        <taxon>Chelicerata</taxon>
        <taxon>Arachnida</taxon>
        <taxon>Acari</taxon>
        <taxon>Acariformes</taxon>
        <taxon>Trombidiformes</taxon>
        <taxon>Prostigmata</taxon>
        <taxon>Anystina</taxon>
        <taxon>Parasitengona</taxon>
        <taxon>Trombiculoidea</taxon>
        <taxon>Trombiculidae</taxon>
        <taxon>Leptotrombidium</taxon>
    </lineage>
</organism>
<dbReference type="Gene3D" id="3.30.930.10">
    <property type="entry name" value="Bira Bifunctional Protein, Domain 2"/>
    <property type="match status" value="1"/>
</dbReference>
<reference evidence="1 2" key="1">
    <citation type="journal article" date="2018" name="Gigascience">
        <title>Genomes of trombidid mites reveal novel predicted allergens and laterally-transferred genes associated with secondary metabolism.</title>
        <authorList>
            <person name="Dong X."/>
            <person name="Chaisiri K."/>
            <person name="Xia D."/>
            <person name="Armstrong S.D."/>
            <person name="Fang Y."/>
            <person name="Donnelly M.J."/>
            <person name="Kadowaki T."/>
            <person name="McGarry J.W."/>
            <person name="Darby A.C."/>
            <person name="Makepeace B.L."/>
        </authorList>
    </citation>
    <scope>NUCLEOTIDE SEQUENCE [LARGE SCALE GENOMIC DNA]</scope>
    <source>
        <strain evidence="1">UoL-UT</strain>
    </source>
</reference>
<evidence type="ECO:0000313" key="2">
    <source>
        <dbReference type="Proteomes" id="UP000288716"/>
    </source>
</evidence>
<keyword evidence="1" id="KW-0396">Initiation factor</keyword>
<dbReference type="GO" id="GO:0016301">
    <property type="term" value="F:kinase activity"/>
    <property type="evidence" value="ECO:0007669"/>
    <property type="project" value="UniProtKB-KW"/>
</dbReference>